<dbReference type="SUPFAM" id="SSF53335">
    <property type="entry name" value="S-adenosyl-L-methionine-dependent methyltransferases"/>
    <property type="match status" value="1"/>
</dbReference>
<dbReference type="Proteomes" id="UP001165652">
    <property type="component" value="Unassembled WGS sequence"/>
</dbReference>
<reference evidence="1" key="2">
    <citation type="submission" date="2023-02" db="EMBL/GenBank/DDBJ databases">
        <authorList>
            <person name="Rayyan A."/>
            <person name="Meyer T."/>
            <person name="Kyndt J.A."/>
        </authorList>
    </citation>
    <scope>NUCLEOTIDE SEQUENCE</scope>
    <source>
        <strain evidence="1">DSM 9987</strain>
    </source>
</reference>
<comment type="caution">
    <text evidence="1">The sequence shown here is derived from an EMBL/GenBank/DDBJ whole genome shotgun (WGS) entry which is preliminary data.</text>
</comment>
<dbReference type="EMBL" id="JAQQLI010000001">
    <property type="protein sequence ID" value="MDC7784323.1"/>
    <property type="molecule type" value="Genomic_DNA"/>
</dbReference>
<evidence type="ECO:0008006" key="3">
    <source>
        <dbReference type="Google" id="ProtNLM"/>
    </source>
</evidence>
<dbReference type="Gene3D" id="3.40.50.150">
    <property type="entry name" value="Vaccinia Virus protein VP39"/>
    <property type="match status" value="1"/>
</dbReference>
<evidence type="ECO:0000313" key="1">
    <source>
        <dbReference type="EMBL" id="MDC7784323.1"/>
    </source>
</evidence>
<reference evidence="1" key="1">
    <citation type="journal article" date="2023" name="Microbiol Resour">
        <title>Genome Sequences of Rhodoplanes serenus and Two Thermotolerant Strains, Rhodoplanes tepidamans and 'Rhodoplanes cryptolactis,' Further Refine the Genus.</title>
        <authorList>
            <person name="Rayyan A.A."/>
            <person name="Kyndt J.A."/>
        </authorList>
    </citation>
    <scope>NUCLEOTIDE SEQUENCE</scope>
    <source>
        <strain evidence="1">DSM 9987</strain>
    </source>
</reference>
<keyword evidence="2" id="KW-1185">Reference proteome</keyword>
<dbReference type="InterPro" id="IPR029063">
    <property type="entry name" value="SAM-dependent_MTases_sf"/>
</dbReference>
<dbReference type="RefSeq" id="WP_272775167.1">
    <property type="nucleotide sequence ID" value="NZ_JAQQLI010000001.1"/>
</dbReference>
<proteinExistence type="predicted"/>
<evidence type="ECO:0000313" key="2">
    <source>
        <dbReference type="Proteomes" id="UP001165652"/>
    </source>
</evidence>
<protein>
    <recommendedName>
        <fullName evidence="3">Methyltransferase domain-containing protein</fullName>
    </recommendedName>
</protein>
<accession>A0ABT5J447</accession>
<sequence>MSDQDRDPAAFDNRAFWSRRYTTAPWLGSGPGSRGIAAWYKRAIVERVIVERDVRSVLDVGCGDLCWIDPKDNVLDARNIRYMGLDIAAPVVALGQARFPQFEFRVFDLLADDLPDGFDLLICFDVLIHQCGEGQLLLCMDKLVAATNGTALISYSTPGCTEPAMPDLASPDASALEAAFQDEFRTRRERVEAARVRTLGSFPDLVRQRHPTIGISELGRYRFQTIYELGKSTGDEDGAQHSAASPR</sequence>
<organism evidence="1 2">
    <name type="scientific">Rhodoplanes tepidamans</name>
    <name type="common">Rhodoplanes cryptolactis</name>
    <dbReference type="NCBI Taxonomy" id="200616"/>
    <lineage>
        <taxon>Bacteria</taxon>
        <taxon>Pseudomonadati</taxon>
        <taxon>Pseudomonadota</taxon>
        <taxon>Alphaproteobacteria</taxon>
        <taxon>Hyphomicrobiales</taxon>
        <taxon>Nitrobacteraceae</taxon>
        <taxon>Rhodoplanes</taxon>
    </lineage>
</organism>
<gene>
    <name evidence="1" type="ORF">PQJ73_01390</name>
</gene>
<name>A0ABT5J447_RHOTP</name>